<protein>
    <submittedName>
        <fullName evidence="2">Uncharacterized protein</fullName>
    </submittedName>
</protein>
<dbReference type="AlphaFoldDB" id="A0A6G1ILF8"/>
<keyword evidence="3" id="KW-1185">Reference proteome</keyword>
<sequence length="212" mass="24267">MPVLFVPPSHLICIRAIDVTENWPFGRRQTMQINPVWKARTQTRFLPRQRRYQTGQRSINGLQNEQLPGVGAREVFDILKQKRRRDGQATISSIESLRSCPGRENRSRTVHEPDVVDSSSLMMSVDQNSYLLSRGFAANTRRIKLSSSSDHSDREHRAIRWREFEGCGGEVHAREERVVVGNYGDELVGGEATHFRFQGWLRLVLVGRAAVK</sequence>
<accession>A0A6G1ILF8</accession>
<evidence type="ECO:0000313" key="3">
    <source>
        <dbReference type="Proteomes" id="UP000799291"/>
    </source>
</evidence>
<evidence type="ECO:0000256" key="1">
    <source>
        <dbReference type="SAM" id="MobiDB-lite"/>
    </source>
</evidence>
<evidence type="ECO:0000313" key="2">
    <source>
        <dbReference type="EMBL" id="KAF2678719.1"/>
    </source>
</evidence>
<feature type="region of interest" description="Disordered" evidence="1">
    <location>
        <begin position="87"/>
        <end position="112"/>
    </location>
</feature>
<organism evidence="2 3">
    <name type="scientific">Lentithecium fluviatile CBS 122367</name>
    <dbReference type="NCBI Taxonomy" id="1168545"/>
    <lineage>
        <taxon>Eukaryota</taxon>
        <taxon>Fungi</taxon>
        <taxon>Dikarya</taxon>
        <taxon>Ascomycota</taxon>
        <taxon>Pezizomycotina</taxon>
        <taxon>Dothideomycetes</taxon>
        <taxon>Pleosporomycetidae</taxon>
        <taxon>Pleosporales</taxon>
        <taxon>Massarineae</taxon>
        <taxon>Lentitheciaceae</taxon>
        <taxon>Lentithecium</taxon>
    </lineage>
</organism>
<feature type="compositionally biased region" description="Basic and acidic residues" evidence="1">
    <location>
        <begin position="101"/>
        <end position="112"/>
    </location>
</feature>
<proteinExistence type="predicted"/>
<name>A0A6G1ILF8_9PLEO</name>
<reference evidence="2" key="1">
    <citation type="journal article" date="2020" name="Stud. Mycol.">
        <title>101 Dothideomycetes genomes: a test case for predicting lifestyles and emergence of pathogens.</title>
        <authorList>
            <person name="Haridas S."/>
            <person name="Albert R."/>
            <person name="Binder M."/>
            <person name="Bloem J."/>
            <person name="Labutti K."/>
            <person name="Salamov A."/>
            <person name="Andreopoulos B."/>
            <person name="Baker S."/>
            <person name="Barry K."/>
            <person name="Bills G."/>
            <person name="Bluhm B."/>
            <person name="Cannon C."/>
            <person name="Castanera R."/>
            <person name="Culley D."/>
            <person name="Daum C."/>
            <person name="Ezra D."/>
            <person name="Gonzalez J."/>
            <person name="Henrissat B."/>
            <person name="Kuo A."/>
            <person name="Liang C."/>
            <person name="Lipzen A."/>
            <person name="Lutzoni F."/>
            <person name="Magnuson J."/>
            <person name="Mondo S."/>
            <person name="Nolan M."/>
            <person name="Ohm R."/>
            <person name="Pangilinan J."/>
            <person name="Park H.-J."/>
            <person name="Ramirez L."/>
            <person name="Alfaro M."/>
            <person name="Sun H."/>
            <person name="Tritt A."/>
            <person name="Yoshinaga Y."/>
            <person name="Zwiers L.-H."/>
            <person name="Turgeon B."/>
            <person name="Goodwin S."/>
            <person name="Spatafora J."/>
            <person name="Crous P."/>
            <person name="Grigoriev I."/>
        </authorList>
    </citation>
    <scope>NUCLEOTIDE SEQUENCE</scope>
    <source>
        <strain evidence="2">CBS 122367</strain>
    </source>
</reference>
<gene>
    <name evidence="2" type="ORF">K458DRAFT_490986</name>
</gene>
<dbReference type="Proteomes" id="UP000799291">
    <property type="component" value="Unassembled WGS sequence"/>
</dbReference>
<dbReference type="EMBL" id="MU005609">
    <property type="protein sequence ID" value="KAF2678719.1"/>
    <property type="molecule type" value="Genomic_DNA"/>
</dbReference>